<dbReference type="NCBIfam" id="TIGR00360">
    <property type="entry name" value="ComEC_N-term"/>
    <property type="match status" value="1"/>
</dbReference>
<feature type="transmembrane region" description="Helical" evidence="7">
    <location>
        <begin position="231"/>
        <end position="251"/>
    </location>
</feature>
<name>A0A5C1QP33_9SPIO</name>
<proteinExistence type="predicted"/>
<dbReference type="EMBL" id="CP036150">
    <property type="protein sequence ID" value="QEN07942.1"/>
    <property type="molecule type" value="Genomic_DNA"/>
</dbReference>
<reference evidence="9 10" key="1">
    <citation type="submission" date="2019-02" db="EMBL/GenBank/DDBJ databases">
        <title>Complete Genome Sequence and Methylome Analysis of free living Spirochaetas.</title>
        <authorList>
            <person name="Fomenkov A."/>
            <person name="Dubinina G."/>
            <person name="Leshcheva N."/>
            <person name="Mikheeva N."/>
            <person name="Grabovich M."/>
            <person name="Vincze T."/>
            <person name="Roberts R.J."/>
        </authorList>
    </citation>
    <scope>NUCLEOTIDE SEQUENCE [LARGE SCALE GENOMIC DNA]</scope>
    <source>
        <strain evidence="9 10">K2</strain>
    </source>
</reference>
<dbReference type="InterPro" id="IPR004477">
    <property type="entry name" value="ComEC_N"/>
</dbReference>
<dbReference type="Proteomes" id="UP000324209">
    <property type="component" value="Chromosome"/>
</dbReference>
<keyword evidence="3 7" id="KW-0812">Transmembrane</keyword>
<dbReference type="PANTHER" id="PTHR30619:SF1">
    <property type="entry name" value="RECOMBINATION PROTEIN 2"/>
    <property type="match status" value="1"/>
</dbReference>
<feature type="transmembrane region" description="Helical" evidence="7">
    <location>
        <begin position="384"/>
        <end position="405"/>
    </location>
</feature>
<organism evidence="9 10">
    <name type="scientific">Oceanispirochaeta crateris</name>
    <dbReference type="NCBI Taxonomy" id="2518645"/>
    <lineage>
        <taxon>Bacteria</taxon>
        <taxon>Pseudomonadati</taxon>
        <taxon>Spirochaetota</taxon>
        <taxon>Spirochaetia</taxon>
        <taxon>Spirochaetales</taxon>
        <taxon>Spirochaetaceae</taxon>
        <taxon>Oceanispirochaeta</taxon>
    </lineage>
</organism>
<evidence type="ECO:0000256" key="7">
    <source>
        <dbReference type="SAM" id="Phobius"/>
    </source>
</evidence>
<feature type="compositionally biased region" description="Polar residues" evidence="6">
    <location>
        <begin position="494"/>
        <end position="505"/>
    </location>
</feature>
<dbReference type="OrthoDB" id="9761531at2"/>
<protein>
    <submittedName>
        <fullName evidence="9">ComEC/Rec2 family competence protein</fullName>
    </submittedName>
</protein>
<dbReference type="AlphaFoldDB" id="A0A5C1QP33"/>
<comment type="subcellular location">
    <subcellularLocation>
        <location evidence="1">Cell membrane</location>
        <topology evidence="1">Multi-pass membrane protein</topology>
    </subcellularLocation>
</comment>
<gene>
    <name evidence="9" type="ORF">EXM22_08080</name>
</gene>
<feature type="transmembrane region" description="Helical" evidence="7">
    <location>
        <begin position="417"/>
        <end position="440"/>
    </location>
</feature>
<evidence type="ECO:0000256" key="5">
    <source>
        <dbReference type="ARBA" id="ARBA00023136"/>
    </source>
</evidence>
<feature type="transmembrane region" description="Helical" evidence="7">
    <location>
        <begin position="284"/>
        <end position="301"/>
    </location>
</feature>
<evidence type="ECO:0000256" key="6">
    <source>
        <dbReference type="SAM" id="MobiDB-lite"/>
    </source>
</evidence>
<dbReference type="KEGG" id="ock:EXM22_08080"/>
<feature type="transmembrane region" description="Helical" evidence="7">
    <location>
        <begin position="20"/>
        <end position="43"/>
    </location>
</feature>
<evidence type="ECO:0000256" key="4">
    <source>
        <dbReference type="ARBA" id="ARBA00022989"/>
    </source>
</evidence>
<dbReference type="InterPro" id="IPR052159">
    <property type="entry name" value="Competence_DNA_uptake"/>
</dbReference>
<keyword evidence="5 7" id="KW-0472">Membrane</keyword>
<evidence type="ECO:0000259" key="8">
    <source>
        <dbReference type="Pfam" id="PF03772"/>
    </source>
</evidence>
<feature type="transmembrane region" description="Helical" evidence="7">
    <location>
        <begin position="332"/>
        <end position="351"/>
    </location>
</feature>
<keyword evidence="2" id="KW-1003">Cell membrane</keyword>
<feature type="transmembrane region" description="Helical" evidence="7">
    <location>
        <begin position="452"/>
        <end position="469"/>
    </location>
</feature>
<evidence type="ECO:0000313" key="10">
    <source>
        <dbReference type="Proteomes" id="UP000324209"/>
    </source>
</evidence>
<feature type="transmembrane region" description="Helical" evidence="7">
    <location>
        <begin position="258"/>
        <end position="278"/>
    </location>
</feature>
<feature type="domain" description="ComEC/Rec2-related protein" evidence="8">
    <location>
        <begin position="223"/>
        <end position="467"/>
    </location>
</feature>
<dbReference type="PANTHER" id="PTHR30619">
    <property type="entry name" value="DNA INTERNALIZATION/COMPETENCE PROTEIN COMEC/REC2"/>
    <property type="match status" value="1"/>
</dbReference>
<evidence type="ECO:0000313" key="9">
    <source>
        <dbReference type="EMBL" id="QEN07942.1"/>
    </source>
</evidence>
<feature type="transmembrane region" description="Helical" evidence="7">
    <location>
        <begin position="358"/>
        <end position="378"/>
    </location>
</feature>
<feature type="transmembrane region" description="Helical" evidence="7">
    <location>
        <begin position="308"/>
        <end position="326"/>
    </location>
</feature>
<dbReference type="RefSeq" id="WP_149486022.1">
    <property type="nucleotide sequence ID" value="NZ_CP036150.1"/>
</dbReference>
<evidence type="ECO:0000256" key="2">
    <source>
        <dbReference type="ARBA" id="ARBA00022475"/>
    </source>
</evidence>
<dbReference type="Pfam" id="PF03772">
    <property type="entry name" value="Competence"/>
    <property type="match status" value="1"/>
</dbReference>
<keyword evidence="4 7" id="KW-1133">Transmembrane helix</keyword>
<feature type="region of interest" description="Disordered" evidence="6">
    <location>
        <begin position="489"/>
        <end position="511"/>
    </location>
</feature>
<sequence>MLRVFKDPCSGLFVKWVLSFAVVYTILQPFHLSIIFYLPLFLLGGFLMTQGKKGLLLFLCLISYLCVSQIQYLRGTAVSIPLETGRITLIYGRLTQEPSWGSHGRLFLNLDLESVESRSGVSGEARGVLSATLPVMNSFGSRRWLRGDHLVLQGRLIERTNPEGNEYYFIGSDLLQYWSPRPGGWRELVIRRVRRVAEGVGNLSETLLPALVLGLKHPDMDSSASLFRETGTAHIIALSGFHSGLVAFLLFSLFRFPLGYRGGLIAAAIGLLIFLYLAGPKPSLVRSVLMYLLVVAGKLSYRKPNLRLILICSFLITGLWAPESLHSLSARLSYLALWGILTTGPLLYNILKRRVGSILSVALSASFAAQIWTLPLVFSIFGLWYPAGILASLVLTPLVTFYLYWGIFLIFLPETSFIIPVINAVGGFLESLLLLTALLFQKIPPITMKYSNPGLFLILLFPLLLGLTYRPGGLSGKRKFGSELRFHNRDKGSSRSNGFGTTQALGTELSD</sequence>
<evidence type="ECO:0000256" key="3">
    <source>
        <dbReference type="ARBA" id="ARBA00022692"/>
    </source>
</evidence>
<accession>A0A5C1QP33</accession>
<dbReference type="GO" id="GO:0005886">
    <property type="term" value="C:plasma membrane"/>
    <property type="evidence" value="ECO:0007669"/>
    <property type="project" value="UniProtKB-SubCell"/>
</dbReference>
<feature type="transmembrane region" description="Helical" evidence="7">
    <location>
        <begin position="55"/>
        <end position="73"/>
    </location>
</feature>
<keyword evidence="10" id="KW-1185">Reference proteome</keyword>
<evidence type="ECO:0000256" key="1">
    <source>
        <dbReference type="ARBA" id="ARBA00004651"/>
    </source>
</evidence>